<dbReference type="InterPro" id="IPR011992">
    <property type="entry name" value="EF-hand-dom_pair"/>
</dbReference>
<dbReference type="InterPro" id="IPR002048">
    <property type="entry name" value="EF_hand_dom"/>
</dbReference>
<keyword evidence="4" id="KW-1185">Reference proteome</keyword>
<protein>
    <recommendedName>
        <fullName evidence="2">EF-hand domain-containing protein</fullName>
    </recommendedName>
</protein>
<organism evidence="3 4">
    <name type="scientific">Chitinophaga cymbidii</name>
    <dbReference type="NCBI Taxonomy" id="1096750"/>
    <lineage>
        <taxon>Bacteria</taxon>
        <taxon>Pseudomonadati</taxon>
        <taxon>Bacteroidota</taxon>
        <taxon>Chitinophagia</taxon>
        <taxon>Chitinophagales</taxon>
        <taxon>Chitinophagaceae</taxon>
        <taxon>Chitinophaga</taxon>
    </lineage>
</organism>
<dbReference type="GO" id="GO:0005509">
    <property type="term" value="F:calcium ion binding"/>
    <property type="evidence" value="ECO:0007669"/>
    <property type="project" value="InterPro"/>
</dbReference>
<dbReference type="RefSeq" id="WP_146860814.1">
    <property type="nucleotide sequence ID" value="NZ_BKAU01000001.1"/>
</dbReference>
<keyword evidence="1" id="KW-0732">Signal</keyword>
<evidence type="ECO:0000313" key="3">
    <source>
        <dbReference type="EMBL" id="GEP94403.1"/>
    </source>
</evidence>
<evidence type="ECO:0000259" key="2">
    <source>
        <dbReference type="PROSITE" id="PS50222"/>
    </source>
</evidence>
<proteinExistence type="predicted"/>
<comment type="caution">
    <text evidence="3">The sequence shown here is derived from an EMBL/GenBank/DDBJ whole genome shotgun (WGS) entry which is preliminary data.</text>
</comment>
<feature type="domain" description="EF-hand" evidence="2">
    <location>
        <begin position="26"/>
        <end position="61"/>
    </location>
</feature>
<dbReference type="Gene3D" id="1.10.238.10">
    <property type="entry name" value="EF-hand"/>
    <property type="match status" value="1"/>
</dbReference>
<accession>A0A512RFB8</accession>
<dbReference type="PROSITE" id="PS00018">
    <property type="entry name" value="EF_HAND_1"/>
    <property type="match status" value="2"/>
</dbReference>
<feature type="signal peptide" evidence="1">
    <location>
        <begin position="1"/>
        <end position="25"/>
    </location>
</feature>
<dbReference type="Proteomes" id="UP000321436">
    <property type="component" value="Unassembled WGS sequence"/>
</dbReference>
<feature type="chain" id="PRO_5021946223" description="EF-hand domain-containing protein" evidence="1">
    <location>
        <begin position="26"/>
        <end position="89"/>
    </location>
</feature>
<dbReference type="AlphaFoldDB" id="A0A512RFB8"/>
<dbReference type="InterPro" id="IPR018247">
    <property type="entry name" value="EF_Hand_1_Ca_BS"/>
</dbReference>
<dbReference type="OrthoDB" id="8450861at2"/>
<sequence>MKKIKFFLVGSVILSLSLLFMSSNKITPDPCGEFYNAIDTDGNGSVSKAEWEAIIESPDFETVDGNQNGSISLGEFYVVCCTVYPDGCR</sequence>
<dbReference type="PROSITE" id="PS50222">
    <property type="entry name" value="EF_HAND_2"/>
    <property type="match status" value="1"/>
</dbReference>
<name>A0A512RFB8_9BACT</name>
<gene>
    <name evidence="3" type="ORF">CCY01nite_06630</name>
</gene>
<evidence type="ECO:0000313" key="4">
    <source>
        <dbReference type="Proteomes" id="UP000321436"/>
    </source>
</evidence>
<evidence type="ECO:0000256" key="1">
    <source>
        <dbReference type="SAM" id="SignalP"/>
    </source>
</evidence>
<dbReference type="SUPFAM" id="SSF47473">
    <property type="entry name" value="EF-hand"/>
    <property type="match status" value="1"/>
</dbReference>
<dbReference type="EMBL" id="BKAU01000001">
    <property type="protein sequence ID" value="GEP94403.1"/>
    <property type="molecule type" value="Genomic_DNA"/>
</dbReference>
<dbReference type="Pfam" id="PF13202">
    <property type="entry name" value="EF-hand_5"/>
    <property type="match status" value="2"/>
</dbReference>
<reference evidence="3 4" key="1">
    <citation type="submission" date="2019-07" db="EMBL/GenBank/DDBJ databases">
        <title>Whole genome shotgun sequence of Chitinophaga cymbidii NBRC 109752.</title>
        <authorList>
            <person name="Hosoyama A."/>
            <person name="Uohara A."/>
            <person name="Ohji S."/>
            <person name="Ichikawa N."/>
        </authorList>
    </citation>
    <scope>NUCLEOTIDE SEQUENCE [LARGE SCALE GENOMIC DNA]</scope>
    <source>
        <strain evidence="3 4">NBRC 109752</strain>
    </source>
</reference>